<dbReference type="Gene3D" id="3.30.70.270">
    <property type="match status" value="2"/>
</dbReference>
<dbReference type="InterPro" id="IPR021109">
    <property type="entry name" value="Peptidase_aspartic_dom_sf"/>
</dbReference>
<proteinExistence type="predicted"/>
<dbReference type="FunFam" id="3.30.70.270:FF:000020">
    <property type="entry name" value="Transposon Tf2-6 polyprotein-like Protein"/>
    <property type="match status" value="1"/>
</dbReference>
<name>A5AJB0_VITVI</name>
<dbReference type="SUPFAM" id="SSF56672">
    <property type="entry name" value="DNA/RNA polymerases"/>
    <property type="match status" value="1"/>
</dbReference>
<dbReference type="InterPro" id="IPR043128">
    <property type="entry name" value="Rev_trsase/Diguanyl_cyclase"/>
</dbReference>
<evidence type="ECO:0000256" key="1">
    <source>
        <dbReference type="SAM" id="MobiDB-lite"/>
    </source>
</evidence>
<feature type="compositionally biased region" description="Basic and acidic residues" evidence="1">
    <location>
        <begin position="302"/>
        <end position="314"/>
    </location>
</feature>
<dbReference type="PANTHER" id="PTHR24559:SF444">
    <property type="entry name" value="REVERSE TRANSCRIPTASE DOMAIN-CONTAINING PROTEIN"/>
    <property type="match status" value="1"/>
</dbReference>
<dbReference type="CDD" id="cd00303">
    <property type="entry name" value="retropepsin_like"/>
    <property type="match status" value="1"/>
</dbReference>
<dbReference type="FunFam" id="3.30.70.270:FF:000003">
    <property type="entry name" value="Transposon Ty3-G Gag-Pol polyprotein"/>
    <property type="match status" value="1"/>
</dbReference>
<feature type="region of interest" description="Disordered" evidence="1">
    <location>
        <begin position="264"/>
        <end position="314"/>
    </location>
</feature>
<feature type="compositionally biased region" description="Basic and acidic residues" evidence="1">
    <location>
        <begin position="266"/>
        <end position="293"/>
    </location>
</feature>
<dbReference type="AlphaFoldDB" id="A5AJB0"/>
<accession>A5AJB0</accession>
<sequence>MDVPPEDQNSQHGQEDNFNAYRSMRDRMHPPHMSAPSCIVPPIEQLVIRPHIVPLLPTFHGMESENPYSHIKEFEEVAEVSRGWDEPNAREVGRMKSQPNAKGGMYVLNEEMDMKAKVAAMARRLEELEMKKVQKVQAISETPLQAMPCSICQSYEHLVEECPTIPAVVGEFVGDQKSINAQLNQRIDSVESTLNKMMERMQNDLSQKIDNAQYVISRLTNLNTVQEKGKFPSQSHQNPKGIYEVESQEGESSKVREVKAVITLRSGKEVDQPTSKPKHDEESVAEKEKSREMKGKRKEKSARKDDHESSVNEEPVRIVIKEALHGKKGTNNASKFFEVLRQVKVNIPLLDMIKQVPTYAKNFKDLCTVKRGLNVNKKAFLNEQVSAIIQCKSPVKYKDPGCPTISVSIGGTCVEKALLDLGASVNLLPYSVYKQLGLGELKPTSITLSLADRSVKIPRGMIEDVLEDLIESFGDLDEGLPKPSYLLATLSPWRRRKEILPLFNEEETQKAAKEEPPKLILKPLPTELKYAYLEEDKKCPVVISSAFTNHQEDCLLEVLRRYKKAIGWQIADLKGINPLVCTHHIYMVDGAKPVCQPQRRLNPHMQEVVQAKVLKLLQADIIYPISDSPWMSPTQVVLKKSGIKVMQNDKGEDISTRLTTGCRVCIDYKRLNAVTRKDHFPLPFIDQVLERVSRHPFYCFLDGYSRRMSFGLCNAPATFQRCMLSIFSDMVERIMEVFMDDITICGSTFDQCLVNLEAILNRCIKKDLVLNWEKCHFMVHQGIVLGHIISKEDTEVDKAKVELIVKLSSPTNVKGVRQFIGHVRFYRRFIKDFSKLARPLCELLVKDAKFIWDDRCQKSFKELKLFLTTAPIVRS</sequence>
<dbReference type="Pfam" id="PF00078">
    <property type="entry name" value="RVT_1"/>
    <property type="match status" value="1"/>
</dbReference>
<dbReference type="InterPro" id="IPR053134">
    <property type="entry name" value="RNA-dir_DNA_polymerase"/>
</dbReference>
<evidence type="ECO:0000259" key="2">
    <source>
        <dbReference type="Pfam" id="PF00078"/>
    </source>
</evidence>
<dbReference type="EMBL" id="AM428052">
    <property type="protein sequence ID" value="CAN71387.1"/>
    <property type="molecule type" value="Genomic_DNA"/>
</dbReference>
<protein>
    <recommendedName>
        <fullName evidence="2">Reverse transcriptase domain-containing protein</fullName>
    </recommendedName>
</protein>
<dbReference type="Gene3D" id="2.40.70.10">
    <property type="entry name" value="Acid Proteases"/>
    <property type="match status" value="1"/>
</dbReference>
<dbReference type="InterPro" id="IPR000477">
    <property type="entry name" value="RT_dom"/>
</dbReference>
<dbReference type="InterPro" id="IPR043502">
    <property type="entry name" value="DNA/RNA_pol_sf"/>
</dbReference>
<feature type="domain" description="Reverse transcriptase" evidence="2">
    <location>
        <begin position="705"/>
        <end position="789"/>
    </location>
</feature>
<dbReference type="CDD" id="cd01647">
    <property type="entry name" value="RT_LTR"/>
    <property type="match status" value="1"/>
</dbReference>
<gene>
    <name evidence="3" type="ORF">VITISV_039302</name>
</gene>
<dbReference type="PANTHER" id="PTHR24559">
    <property type="entry name" value="TRANSPOSON TY3-I GAG-POL POLYPROTEIN"/>
    <property type="match status" value="1"/>
</dbReference>
<evidence type="ECO:0000313" key="3">
    <source>
        <dbReference type="EMBL" id="CAN71387.1"/>
    </source>
</evidence>
<organism evidence="3">
    <name type="scientific">Vitis vinifera</name>
    <name type="common">Grape</name>
    <dbReference type="NCBI Taxonomy" id="29760"/>
    <lineage>
        <taxon>Eukaryota</taxon>
        <taxon>Viridiplantae</taxon>
        <taxon>Streptophyta</taxon>
        <taxon>Embryophyta</taxon>
        <taxon>Tracheophyta</taxon>
        <taxon>Spermatophyta</taxon>
        <taxon>Magnoliopsida</taxon>
        <taxon>eudicotyledons</taxon>
        <taxon>Gunneridae</taxon>
        <taxon>Pentapetalae</taxon>
        <taxon>rosids</taxon>
        <taxon>Vitales</taxon>
        <taxon>Vitaceae</taxon>
        <taxon>Viteae</taxon>
        <taxon>Vitis</taxon>
    </lineage>
</organism>
<reference evidence="3" key="1">
    <citation type="journal article" date="2007" name="PLoS ONE">
        <title>The first genome sequence of an elite grapevine cultivar (Pinot noir Vitis vinifera L.): coping with a highly heterozygous genome.</title>
        <authorList>
            <person name="Velasco R."/>
            <person name="Zharkikh A."/>
            <person name="Troggio M."/>
            <person name="Cartwright D.A."/>
            <person name="Cestaro A."/>
            <person name="Pruss D."/>
            <person name="Pindo M."/>
            <person name="FitzGerald L.M."/>
            <person name="Vezzulli S."/>
            <person name="Reid J."/>
            <person name="Malacarne G."/>
            <person name="Iliev D."/>
            <person name="Coppola G."/>
            <person name="Wardell B."/>
            <person name="Micheletti D."/>
            <person name="Macalma T."/>
            <person name="Facci M."/>
            <person name="Mitchell J.T."/>
            <person name="Perazzolli M."/>
            <person name="Eldredge G."/>
            <person name="Gatto P."/>
            <person name="Oyzerski R."/>
            <person name="Moretto M."/>
            <person name="Gutin N."/>
            <person name="Stefanini M."/>
            <person name="Chen Y."/>
            <person name="Segala C."/>
            <person name="Davenport C."/>
            <person name="Dematte L."/>
            <person name="Mraz A."/>
            <person name="Battilana J."/>
            <person name="Stormo K."/>
            <person name="Costa F."/>
            <person name="Tao Q."/>
            <person name="Si-Ammour A."/>
            <person name="Harkins T."/>
            <person name="Lackey A."/>
            <person name="Perbost C."/>
            <person name="Taillon B."/>
            <person name="Stella A."/>
            <person name="Solovyev V."/>
            <person name="Fawcett J.A."/>
            <person name="Sterck L."/>
            <person name="Vandepoele K."/>
            <person name="Grando S.M."/>
            <person name="Toppo S."/>
            <person name="Moser C."/>
            <person name="Lanchbury J."/>
            <person name="Bogden R."/>
            <person name="Skolnick M."/>
            <person name="Sgaramella V."/>
            <person name="Bhatnagar S.K."/>
            <person name="Fontana P."/>
            <person name="Gutin A."/>
            <person name="Van de Peer Y."/>
            <person name="Salamini F."/>
            <person name="Viola R."/>
        </authorList>
    </citation>
    <scope>NUCLEOTIDE SEQUENCE</scope>
</reference>